<dbReference type="Proteomes" id="UP001500282">
    <property type="component" value="Unassembled WGS sequence"/>
</dbReference>
<gene>
    <name evidence="1" type="ORF">GCM10009579_37180</name>
</gene>
<dbReference type="EMBL" id="BAAAIH010000018">
    <property type="protein sequence ID" value="GAA1274749.1"/>
    <property type="molecule type" value="Genomic_DNA"/>
</dbReference>
<comment type="caution">
    <text evidence="1">The sequence shown here is derived from an EMBL/GenBank/DDBJ whole genome shotgun (WGS) entry which is preliminary data.</text>
</comment>
<organism evidence="1 2">
    <name type="scientific">Streptomyces javensis</name>
    <dbReference type="NCBI Taxonomy" id="114698"/>
    <lineage>
        <taxon>Bacteria</taxon>
        <taxon>Bacillati</taxon>
        <taxon>Actinomycetota</taxon>
        <taxon>Actinomycetes</taxon>
        <taxon>Kitasatosporales</taxon>
        <taxon>Streptomycetaceae</taxon>
        <taxon>Streptomyces</taxon>
        <taxon>Streptomyces violaceusniger group</taxon>
    </lineage>
</organism>
<proteinExistence type="predicted"/>
<protein>
    <submittedName>
        <fullName evidence="1">Uncharacterized protein</fullName>
    </submittedName>
</protein>
<evidence type="ECO:0000313" key="1">
    <source>
        <dbReference type="EMBL" id="GAA1274749.1"/>
    </source>
</evidence>
<name>A0ABN1X2N1_9ACTN</name>
<reference evidence="1 2" key="1">
    <citation type="journal article" date="2019" name="Int. J. Syst. Evol. Microbiol.">
        <title>The Global Catalogue of Microorganisms (GCM) 10K type strain sequencing project: providing services to taxonomists for standard genome sequencing and annotation.</title>
        <authorList>
            <consortium name="The Broad Institute Genomics Platform"/>
            <consortium name="The Broad Institute Genome Sequencing Center for Infectious Disease"/>
            <person name="Wu L."/>
            <person name="Ma J."/>
        </authorList>
    </citation>
    <scope>NUCLEOTIDE SEQUENCE [LARGE SCALE GENOMIC DNA]</scope>
    <source>
        <strain evidence="1 2">JCM 11448</strain>
    </source>
</reference>
<evidence type="ECO:0000313" key="2">
    <source>
        <dbReference type="Proteomes" id="UP001500282"/>
    </source>
</evidence>
<accession>A0ABN1X2N1</accession>
<sequence length="40" mass="4435">MYNNVEHAGLRLVTCGGDFDAKRHYYPSNVVVFATMTSVA</sequence>
<keyword evidence="2" id="KW-1185">Reference proteome</keyword>